<dbReference type="EMBL" id="FPHM01000009">
    <property type="protein sequence ID" value="SFV53531.1"/>
    <property type="molecule type" value="Genomic_DNA"/>
</dbReference>
<protein>
    <submittedName>
        <fullName evidence="1">Uncharacterized protein</fullName>
    </submittedName>
</protein>
<sequence>MIHLSHTKLKAESERSFALIDKRMEAWKSMLEQERMRDKEQMNIRDMHLQKQLSTQNEFLLKKLHFMKEYVEEEKKLSDEKIHRIQKELEREIEVELHSLSQNKLSRTLMSEMFLDIAMRLQNTTVSDVLEEGINTGN</sequence>
<gene>
    <name evidence="1" type="ORF">MNB_SV-13-1078</name>
</gene>
<name>A0A1W1BJ91_9ZZZZ</name>
<dbReference type="AlphaFoldDB" id="A0A1W1BJ91"/>
<proteinExistence type="predicted"/>
<accession>A0A1W1BJ91</accession>
<reference evidence="1" key="1">
    <citation type="submission" date="2016-10" db="EMBL/GenBank/DDBJ databases">
        <authorList>
            <person name="de Groot N.N."/>
        </authorList>
    </citation>
    <scope>NUCLEOTIDE SEQUENCE</scope>
</reference>
<evidence type="ECO:0000313" key="1">
    <source>
        <dbReference type="EMBL" id="SFV53531.1"/>
    </source>
</evidence>
<organism evidence="1">
    <name type="scientific">hydrothermal vent metagenome</name>
    <dbReference type="NCBI Taxonomy" id="652676"/>
    <lineage>
        <taxon>unclassified sequences</taxon>
        <taxon>metagenomes</taxon>
        <taxon>ecological metagenomes</taxon>
    </lineage>
</organism>